<keyword evidence="1" id="KW-0378">Hydrolase</keyword>
<comment type="caution">
    <text evidence="4">The sequence shown here is derived from an EMBL/GenBank/DDBJ whole genome shotgun (WGS) entry which is preliminary data.</text>
</comment>
<reference evidence="4" key="1">
    <citation type="submission" date="2021-01" db="EMBL/GenBank/DDBJ databases">
        <title>Adiantum capillus-veneris genome.</title>
        <authorList>
            <person name="Fang Y."/>
            <person name="Liao Q."/>
        </authorList>
    </citation>
    <scope>NUCLEOTIDE SEQUENCE</scope>
    <source>
        <strain evidence="4">H3</strain>
        <tissue evidence="4">Leaf</tissue>
    </source>
</reference>
<evidence type="ECO:0000259" key="3">
    <source>
        <dbReference type="PROSITE" id="PS51762"/>
    </source>
</evidence>
<dbReference type="Gene3D" id="2.60.120.200">
    <property type="match status" value="1"/>
</dbReference>
<dbReference type="GO" id="GO:0005975">
    <property type="term" value="P:carbohydrate metabolic process"/>
    <property type="evidence" value="ECO:0007669"/>
    <property type="project" value="InterPro"/>
</dbReference>
<gene>
    <name evidence="4" type="ORF">GOP47_0001475</name>
</gene>
<dbReference type="Proteomes" id="UP000886520">
    <property type="component" value="Chromosome 2"/>
</dbReference>
<feature type="domain" description="GH16" evidence="3">
    <location>
        <begin position="31"/>
        <end position="242"/>
    </location>
</feature>
<evidence type="ECO:0000256" key="2">
    <source>
        <dbReference type="ARBA" id="ARBA00023295"/>
    </source>
</evidence>
<proteinExistence type="predicted"/>
<organism evidence="4 5">
    <name type="scientific">Adiantum capillus-veneris</name>
    <name type="common">Maidenhair fern</name>
    <dbReference type="NCBI Taxonomy" id="13818"/>
    <lineage>
        <taxon>Eukaryota</taxon>
        <taxon>Viridiplantae</taxon>
        <taxon>Streptophyta</taxon>
        <taxon>Embryophyta</taxon>
        <taxon>Tracheophyta</taxon>
        <taxon>Polypodiopsida</taxon>
        <taxon>Polypodiidae</taxon>
        <taxon>Polypodiales</taxon>
        <taxon>Pteridineae</taxon>
        <taxon>Pteridaceae</taxon>
        <taxon>Vittarioideae</taxon>
        <taxon>Adiantum</taxon>
    </lineage>
</organism>
<dbReference type="AlphaFoldDB" id="A0A9D4VA51"/>
<dbReference type="PANTHER" id="PTHR31062">
    <property type="entry name" value="XYLOGLUCAN ENDOTRANSGLUCOSYLASE/HYDROLASE PROTEIN 8-RELATED"/>
    <property type="match status" value="1"/>
</dbReference>
<dbReference type="SUPFAM" id="SSF49899">
    <property type="entry name" value="Concanavalin A-like lectins/glucanases"/>
    <property type="match status" value="1"/>
</dbReference>
<evidence type="ECO:0000313" key="5">
    <source>
        <dbReference type="Proteomes" id="UP000886520"/>
    </source>
</evidence>
<sequence>MVFREFGVLCDGENMQKGEVTAASMAAAAALSSSLYRVPAYRGRYKAQRFSSAFANLWSPDHQRVSSDDLYVTLNLDHHSGIGFKSKSSYQYGLFSAAIKLPTNNSAGVAITFYTSNNGIYKHNHDEIDFEFLGVLPGEPFVVQTNVYGNGSTSIGREQRFHLWFDPTIDFHHYSILWTPNHIVFSIDGVPIREMKNSKELGVQYPSKPMSVYGTIWDASTWATEGGKYKIDFRFSPFSATYKDLVLHGCMQGPHSYVEENIGDLDMEEIYSNCNLQDSTNDSPIFDNFLTYDQEMGLQWKSVGHTLSGKGSSGGTM</sequence>
<dbReference type="GO" id="GO:0004553">
    <property type="term" value="F:hydrolase activity, hydrolyzing O-glycosyl compounds"/>
    <property type="evidence" value="ECO:0007669"/>
    <property type="project" value="InterPro"/>
</dbReference>
<dbReference type="PROSITE" id="PS51762">
    <property type="entry name" value="GH16_2"/>
    <property type="match status" value="1"/>
</dbReference>
<protein>
    <recommendedName>
        <fullName evidence="3">GH16 domain-containing protein</fullName>
    </recommendedName>
</protein>
<dbReference type="InterPro" id="IPR044791">
    <property type="entry name" value="Beta-glucanase/XTH"/>
</dbReference>
<dbReference type="EMBL" id="JABFUD020000003">
    <property type="protein sequence ID" value="KAI5081732.1"/>
    <property type="molecule type" value="Genomic_DNA"/>
</dbReference>
<name>A0A9D4VA51_ADICA</name>
<dbReference type="InterPro" id="IPR013320">
    <property type="entry name" value="ConA-like_dom_sf"/>
</dbReference>
<evidence type="ECO:0000256" key="1">
    <source>
        <dbReference type="ARBA" id="ARBA00022801"/>
    </source>
</evidence>
<keyword evidence="2" id="KW-0326">Glycosidase</keyword>
<keyword evidence="5" id="KW-1185">Reference proteome</keyword>
<evidence type="ECO:0000313" key="4">
    <source>
        <dbReference type="EMBL" id="KAI5081732.1"/>
    </source>
</evidence>
<dbReference type="OrthoDB" id="4781at2759"/>
<accession>A0A9D4VA51</accession>
<dbReference type="InterPro" id="IPR000757">
    <property type="entry name" value="Beta-glucanase-like"/>
</dbReference>
<dbReference type="Pfam" id="PF00722">
    <property type="entry name" value="Glyco_hydro_16"/>
    <property type="match status" value="1"/>
</dbReference>